<dbReference type="Pfam" id="PF00528">
    <property type="entry name" value="BPD_transp_1"/>
    <property type="match status" value="1"/>
</dbReference>
<evidence type="ECO:0000256" key="7">
    <source>
        <dbReference type="RuleBase" id="RU363032"/>
    </source>
</evidence>
<keyword evidence="5 7" id="KW-1133">Transmembrane helix</keyword>
<dbReference type="SUPFAM" id="SSF161098">
    <property type="entry name" value="MetI-like"/>
    <property type="match status" value="1"/>
</dbReference>
<accession>A0A3S9Q0S0</accession>
<dbReference type="PANTHER" id="PTHR43227">
    <property type="entry name" value="BLL4140 PROTEIN"/>
    <property type="match status" value="1"/>
</dbReference>
<feature type="transmembrane region" description="Helical" evidence="7">
    <location>
        <begin position="351"/>
        <end position="373"/>
    </location>
</feature>
<dbReference type="CDD" id="cd06261">
    <property type="entry name" value="TM_PBP2"/>
    <property type="match status" value="1"/>
</dbReference>
<dbReference type="EMBL" id="CP034593">
    <property type="protein sequence ID" value="AZQ78225.1"/>
    <property type="molecule type" value="Genomic_DNA"/>
</dbReference>
<evidence type="ECO:0000256" key="5">
    <source>
        <dbReference type="ARBA" id="ARBA00022989"/>
    </source>
</evidence>
<evidence type="ECO:0000256" key="6">
    <source>
        <dbReference type="ARBA" id="ARBA00023136"/>
    </source>
</evidence>
<gene>
    <name evidence="9" type="ORF">EJ997_09020</name>
</gene>
<name>A0A3S9Q0S0_9ACTO</name>
<dbReference type="PROSITE" id="PS50928">
    <property type="entry name" value="ABC_TM1"/>
    <property type="match status" value="1"/>
</dbReference>
<feature type="domain" description="ABC transmembrane type-1" evidence="8">
    <location>
        <begin position="63"/>
        <end position="421"/>
    </location>
</feature>
<reference evidence="9 10" key="1">
    <citation type="submission" date="2018-12" db="EMBL/GenBank/DDBJ databases">
        <title>Complete genome sequence of Flaviflexus sp. H23T48.</title>
        <authorList>
            <person name="Bae J.-W."/>
            <person name="Lee J.-Y."/>
        </authorList>
    </citation>
    <scope>NUCLEOTIDE SEQUENCE [LARGE SCALE GENOMIC DNA]</scope>
    <source>
        <strain evidence="9 10">H23T48</strain>
    </source>
</reference>
<dbReference type="PANTHER" id="PTHR43227:SF8">
    <property type="entry name" value="DIACETYLCHITOBIOSE UPTAKE SYSTEM PERMEASE PROTEIN DASB"/>
    <property type="match status" value="1"/>
</dbReference>
<keyword evidence="4 7" id="KW-0812">Transmembrane</keyword>
<feature type="transmembrane region" description="Helical" evidence="7">
    <location>
        <begin position="7"/>
        <end position="29"/>
    </location>
</feature>
<keyword evidence="6 7" id="KW-0472">Membrane</keyword>
<keyword evidence="2 7" id="KW-0813">Transport</keyword>
<dbReference type="Proteomes" id="UP000280344">
    <property type="component" value="Chromosome"/>
</dbReference>
<keyword evidence="10" id="KW-1185">Reference proteome</keyword>
<sequence length="431" mass="46382">MSTQNRWLLVILLGPALAFLVAFVVYPIIYSLYRSTFDSRGDGFVGIGNYVKVFTDPQTFTAFKNNIIWVLVAPLVCTILGLIFAVLMEKIAWATAFKLIIFMPMAISMLAAGIIFRTAFQQNPDIGMANAITVTIKEFFSSGSHYPDARLRASEEFSSFEQQETGGEILSTSEFGPGDVALIPLIGIAPEHIGDDPVPAVPSQAQDRAVTGTVWLDFIPGGGGETGHIDAGKPGLGGITIHATDGSGNDYEAVTADDGTFAFEGVTEPLTLSVPASNFTSGPTGINWLGPDLITPVMILAYVWIWAGFAMVMIGSGLSAIDRSLQEAARTDGASEWQVFRHITVPQLMPVIMVVIVTLMINVLKIFDLVYVIPPGSSKQEAEVLATRMWTVSFGGGNDQGLGSALAIVLLILVIPFMLINIRNFRRGGQR</sequence>
<proteinExistence type="inferred from homology"/>
<dbReference type="GO" id="GO:0055085">
    <property type="term" value="P:transmembrane transport"/>
    <property type="evidence" value="ECO:0007669"/>
    <property type="project" value="InterPro"/>
</dbReference>
<dbReference type="InterPro" id="IPR050809">
    <property type="entry name" value="UgpAE/MalFG_permease"/>
</dbReference>
<dbReference type="AlphaFoldDB" id="A0A3S9Q0S0"/>
<dbReference type="InterPro" id="IPR000515">
    <property type="entry name" value="MetI-like"/>
</dbReference>
<dbReference type="InterPro" id="IPR035906">
    <property type="entry name" value="MetI-like_sf"/>
</dbReference>
<evidence type="ECO:0000313" key="10">
    <source>
        <dbReference type="Proteomes" id="UP000280344"/>
    </source>
</evidence>
<organism evidence="9 10">
    <name type="scientific">Flaviflexus ciconiae</name>
    <dbReference type="NCBI Taxonomy" id="2496867"/>
    <lineage>
        <taxon>Bacteria</taxon>
        <taxon>Bacillati</taxon>
        <taxon>Actinomycetota</taxon>
        <taxon>Actinomycetes</taxon>
        <taxon>Actinomycetales</taxon>
        <taxon>Actinomycetaceae</taxon>
        <taxon>Flaviflexus</taxon>
    </lineage>
</organism>
<feature type="transmembrane region" description="Helical" evidence="7">
    <location>
        <begin position="99"/>
        <end position="120"/>
    </location>
</feature>
<dbReference type="KEGG" id="flh:EJ997_09020"/>
<dbReference type="Gene3D" id="1.10.3720.10">
    <property type="entry name" value="MetI-like"/>
    <property type="match status" value="2"/>
</dbReference>
<comment type="similarity">
    <text evidence="7">Belongs to the binding-protein-dependent transport system permease family.</text>
</comment>
<feature type="transmembrane region" description="Helical" evidence="7">
    <location>
        <begin position="299"/>
        <end position="321"/>
    </location>
</feature>
<keyword evidence="3" id="KW-1003">Cell membrane</keyword>
<dbReference type="OrthoDB" id="3515028at2"/>
<evidence type="ECO:0000256" key="4">
    <source>
        <dbReference type="ARBA" id="ARBA00022692"/>
    </source>
</evidence>
<comment type="subcellular location">
    <subcellularLocation>
        <location evidence="1 7">Cell membrane</location>
        <topology evidence="1 7">Multi-pass membrane protein</topology>
    </subcellularLocation>
</comment>
<dbReference type="GO" id="GO:0005886">
    <property type="term" value="C:plasma membrane"/>
    <property type="evidence" value="ECO:0007669"/>
    <property type="project" value="UniProtKB-SubCell"/>
</dbReference>
<evidence type="ECO:0000256" key="3">
    <source>
        <dbReference type="ARBA" id="ARBA00022475"/>
    </source>
</evidence>
<evidence type="ECO:0000313" key="9">
    <source>
        <dbReference type="EMBL" id="AZQ78225.1"/>
    </source>
</evidence>
<evidence type="ECO:0000259" key="8">
    <source>
        <dbReference type="PROSITE" id="PS50928"/>
    </source>
</evidence>
<evidence type="ECO:0000256" key="1">
    <source>
        <dbReference type="ARBA" id="ARBA00004651"/>
    </source>
</evidence>
<protein>
    <submittedName>
        <fullName evidence="9">Sugar ABC transporter permease</fullName>
    </submittedName>
</protein>
<evidence type="ECO:0000256" key="2">
    <source>
        <dbReference type="ARBA" id="ARBA00022448"/>
    </source>
</evidence>
<feature type="transmembrane region" description="Helical" evidence="7">
    <location>
        <begin position="402"/>
        <end position="422"/>
    </location>
</feature>
<feature type="transmembrane region" description="Helical" evidence="7">
    <location>
        <begin position="67"/>
        <end position="87"/>
    </location>
</feature>